<evidence type="ECO:0000256" key="9">
    <source>
        <dbReference type="ARBA" id="ARBA00023136"/>
    </source>
</evidence>
<organism evidence="16 17">
    <name type="scientific">Spinacia oleracea</name>
    <name type="common">Spinach</name>
    <dbReference type="NCBI Taxonomy" id="3562"/>
    <lineage>
        <taxon>Eukaryota</taxon>
        <taxon>Viridiplantae</taxon>
        <taxon>Streptophyta</taxon>
        <taxon>Embryophyta</taxon>
        <taxon>Tracheophyta</taxon>
        <taxon>Spermatophyta</taxon>
        <taxon>Magnoliopsida</taxon>
        <taxon>eudicotyledons</taxon>
        <taxon>Gunneridae</taxon>
        <taxon>Pentapetalae</taxon>
        <taxon>Caryophyllales</taxon>
        <taxon>Chenopodiaceae</taxon>
        <taxon>Chenopodioideae</taxon>
        <taxon>Anserineae</taxon>
        <taxon>Spinacia</taxon>
    </lineage>
</organism>
<dbReference type="GeneID" id="110788825"/>
<dbReference type="InterPro" id="IPR024709">
    <property type="entry name" value="FucosylTrfase_pln"/>
</dbReference>
<sequence>MKMYMKKVYLEARSRPRGTTENCNEVKRNNQANSSNENARRNEVITKKEIQSFLCNCNPYRKNLGSWLFKVLVILFIITMASKIYLLNSFHELYIREKEFIFPLMVINETRRTSLEERHQNFTSTKKLMPQNIQAHEIWRPSIHGQYYKCNQNAKKEIRTKNATNGYIIITANGGLNQMRVGISDMVAVAYLMNATLVRPKLDHNSYWKDKSEFADIFSWERFIEVLKHDIKIVEEIPPEFQRRKYLVKAPISWSKANYYKWEMSRLLKKYKVIHFSQTNSRLANNGLSGSIQRLRCRAMFEALEYTNEIKLLANNFIRSLRRNDNPYIALHLRYEKDILAFTACTHNLTFNEAKDLTSMRRHTTHWKEKRINGKQMRLEGACPMTPREVSIFFEALEIPNDTVIYIVAGEIYSHSGVEPLRSKYPNLFDHTSLSIEHKWTSFQGHSNKLAAVDYMVAVESDVFIYTYDGHMAKAVKGNRLYEGFRKTLTPDIKNFVKLIDLLDSKHLSWEEFSSKVKQLHKGRISDPTFRQVGPTPRAEENFYANPYPGCICEKFK</sequence>
<feature type="compositionally biased region" description="Polar residues" evidence="14">
    <location>
        <begin position="17"/>
        <end position="37"/>
    </location>
</feature>
<dbReference type="Gene3D" id="3.40.50.11350">
    <property type="match status" value="1"/>
</dbReference>
<keyword evidence="8 15" id="KW-1133">Transmembrane helix</keyword>
<evidence type="ECO:0000313" key="17">
    <source>
        <dbReference type="RefSeq" id="XP_056696011.1"/>
    </source>
</evidence>
<keyword evidence="4" id="KW-0328">Glycosyltransferase</keyword>
<keyword evidence="11" id="KW-0294">Fucose metabolism</keyword>
<evidence type="ECO:0000256" key="4">
    <source>
        <dbReference type="ARBA" id="ARBA00022676"/>
    </source>
</evidence>
<keyword evidence="10" id="KW-0325">Glycoprotein</keyword>
<evidence type="ECO:0000256" key="3">
    <source>
        <dbReference type="ARBA" id="ARBA00007737"/>
    </source>
</evidence>
<evidence type="ECO:0000256" key="14">
    <source>
        <dbReference type="SAM" id="MobiDB-lite"/>
    </source>
</evidence>
<keyword evidence="12" id="KW-0119">Carbohydrate metabolism</keyword>
<evidence type="ECO:0000256" key="12">
    <source>
        <dbReference type="ARBA" id="ARBA00023277"/>
    </source>
</evidence>
<keyword evidence="9 15" id="KW-0472">Membrane</keyword>
<feature type="region of interest" description="Disordered" evidence="14">
    <location>
        <begin position="15"/>
        <end position="40"/>
    </location>
</feature>
<reference evidence="16" key="1">
    <citation type="journal article" date="2021" name="Nat. Commun.">
        <title>Genomic analyses provide insights into spinach domestication and the genetic basis of agronomic traits.</title>
        <authorList>
            <person name="Cai X."/>
            <person name="Sun X."/>
            <person name="Xu C."/>
            <person name="Sun H."/>
            <person name="Wang X."/>
            <person name="Ge C."/>
            <person name="Zhang Z."/>
            <person name="Wang Q."/>
            <person name="Fei Z."/>
            <person name="Jiao C."/>
            <person name="Wang Q."/>
        </authorList>
    </citation>
    <scope>NUCLEOTIDE SEQUENCE [LARGE SCALE GENOMIC DNA]</scope>
    <source>
        <strain evidence="16">cv. Varoflay</strain>
    </source>
</reference>
<dbReference type="PANTHER" id="PTHR31741">
    <property type="entry name" value="OS02G0726500 PROTEIN-RELATED"/>
    <property type="match status" value="1"/>
</dbReference>
<keyword evidence="6 15" id="KW-0812">Transmembrane</keyword>
<evidence type="ECO:0000256" key="6">
    <source>
        <dbReference type="ARBA" id="ARBA00022692"/>
    </source>
</evidence>
<accession>A0ABM3RK67</accession>
<dbReference type="CDD" id="cd11299">
    <property type="entry name" value="O-FucT_plant"/>
    <property type="match status" value="1"/>
</dbReference>
<evidence type="ECO:0000256" key="1">
    <source>
        <dbReference type="ARBA" id="ARBA00004606"/>
    </source>
</evidence>
<comment type="subcellular location">
    <subcellularLocation>
        <location evidence="1">Membrane</location>
        <topology evidence="1">Single-pass type II membrane protein</topology>
    </subcellularLocation>
</comment>
<gene>
    <name evidence="17" type="primary">LOC110788825</name>
</gene>
<keyword evidence="7" id="KW-0735">Signal-anchor</keyword>
<comment type="similarity">
    <text evidence="3">Belongs to the glycosyltransferase GT106 family.</text>
</comment>
<comment type="pathway">
    <text evidence="2">Glycan metabolism.</text>
</comment>
<feature type="transmembrane region" description="Helical" evidence="15">
    <location>
        <begin position="67"/>
        <end position="86"/>
    </location>
</feature>
<dbReference type="PIRSF" id="PIRSF009360">
    <property type="entry name" value="UCP009360"/>
    <property type="match status" value="1"/>
</dbReference>
<evidence type="ECO:0000256" key="10">
    <source>
        <dbReference type="ARBA" id="ARBA00023180"/>
    </source>
</evidence>
<evidence type="ECO:0000256" key="8">
    <source>
        <dbReference type="ARBA" id="ARBA00022989"/>
    </source>
</evidence>
<reference evidence="17" key="2">
    <citation type="submission" date="2025-08" db="UniProtKB">
        <authorList>
            <consortium name="RefSeq"/>
        </authorList>
    </citation>
    <scope>IDENTIFICATION</scope>
    <source>
        <tissue evidence="17">Leaf</tissue>
    </source>
</reference>
<proteinExistence type="inferred from homology"/>
<keyword evidence="16" id="KW-1185">Reference proteome</keyword>
<dbReference type="RefSeq" id="XP_056696011.1">
    <property type="nucleotide sequence ID" value="XM_056840033.1"/>
</dbReference>
<dbReference type="Pfam" id="PF10250">
    <property type="entry name" value="O-FucT"/>
    <property type="match status" value="1"/>
</dbReference>
<name>A0ABM3RK67_SPIOL</name>
<evidence type="ECO:0000256" key="13">
    <source>
        <dbReference type="ARBA" id="ARBA00030350"/>
    </source>
</evidence>
<protein>
    <recommendedName>
        <fullName evidence="13">O-fucosyltransferase family protein</fullName>
    </recommendedName>
</protein>
<evidence type="ECO:0000256" key="2">
    <source>
        <dbReference type="ARBA" id="ARBA00004881"/>
    </source>
</evidence>
<evidence type="ECO:0000256" key="15">
    <source>
        <dbReference type="SAM" id="Phobius"/>
    </source>
</evidence>
<dbReference type="InterPro" id="IPR019378">
    <property type="entry name" value="GDP-Fuc_O-FucTrfase"/>
</dbReference>
<dbReference type="PANTHER" id="PTHR31741:SF4">
    <property type="entry name" value="O-FUCOSYLTRANSFERASE 28"/>
    <property type="match status" value="1"/>
</dbReference>
<evidence type="ECO:0000313" key="16">
    <source>
        <dbReference type="Proteomes" id="UP000813463"/>
    </source>
</evidence>
<evidence type="ECO:0000256" key="5">
    <source>
        <dbReference type="ARBA" id="ARBA00022679"/>
    </source>
</evidence>
<dbReference type="Proteomes" id="UP000813463">
    <property type="component" value="Chromosome 3"/>
</dbReference>
<keyword evidence="5" id="KW-0808">Transferase</keyword>
<evidence type="ECO:0000256" key="11">
    <source>
        <dbReference type="ARBA" id="ARBA00023253"/>
    </source>
</evidence>
<evidence type="ECO:0000256" key="7">
    <source>
        <dbReference type="ARBA" id="ARBA00022968"/>
    </source>
</evidence>